<protein>
    <recommendedName>
        <fullName evidence="2">DUF632 domain-containing protein</fullName>
    </recommendedName>
</protein>
<dbReference type="Pfam" id="PF04782">
    <property type="entry name" value="DUF632"/>
    <property type="match status" value="1"/>
</dbReference>
<dbReference type="STRING" id="3983.A0A2C9V013"/>
<feature type="coiled-coil region" evidence="1">
    <location>
        <begin position="170"/>
        <end position="204"/>
    </location>
</feature>
<gene>
    <name evidence="3" type="ORF">MANES_11G097400</name>
</gene>
<evidence type="ECO:0000259" key="2">
    <source>
        <dbReference type="Pfam" id="PF04782"/>
    </source>
</evidence>
<sequence>MTNQNVRRDDELAADKTRAAVKDLYARILLRDEELQPQMIELLKGLTHTWKIMLESHETQNQILYEVKSFACATYGKFCNASHRLPTFQLEAEIHNWRTCFTEYVAAQKAYVEALHGWLNKFVVPEVEFYSRGRSSAATYRAAGPPLLTICHNFLSSMENLPGKLESYALKSFSKDEQQQKRKVDNLAKEVDRRTLALQKAETRFIESKLIEYKTNQEAEHCDDHFTEKKDQLDMFRKRIFGVLESLTDFSKASMKMYNDLVNCGENAEKIDNKSYIEGAQVEEIGSR</sequence>
<accession>A0A2C9V013</accession>
<evidence type="ECO:0000313" key="3">
    <source>
        <dbReference type="EMBL" id="OAY37382.1"/>
    </source>
</evidence>
<name>A0A2C9V013_MANES</name>
<dbReference type="PANTHER" id="PTHR21450">
    <property type="entry name" value="PROTEIN ALTERED PHOSPHATE STARVATION RESPONSE 1"/>
    <property type="match status" value="1"/>
</dbReference>
<proteinExistence type="predicted"/>
<dbReference type="EMBL" id="CM004397">
    <property type="protein sequence ID" value="OAY37382.1"/>
    <property type="molecule type" value="Genomic_DNA"/>
</dbReference>
<organism evidence="3">
    <name type="scientific">Manihot esculenta</name>
    <name type="common">Cassava</name>
    <name type="synonym">Jatropha manihot</name>
    <dbReference type="NCBI Taxonomy" id="3983"/>
    <lineage>
        <taxon>Eukaryota</taxon>
        <taxon>Viridiplantae</taxon>
        <taxon>Streptophyta</taxon>
        <taxon>Embryophyta</taxon>
        <taxon>Tracheophyta</taxon>
        <taxon>Spermatophyta</taxon>
        <taxon>Magnoliopsida</taxon>
        <taxon>eudicotyledons</taxon>
        <taxon>Gunneridae</taxon>
        <taxon>Pentapetalae</taxon>
        <taxon>rosids</taxon>
        <taxon>fabids</taxon>
        <taxon>Malpighiales</taxon>
        <taxon>Euphorbiaceae</taxon>
        <taxon>Crotonoideae</taxon>
        <taxon>Manihoteae</taxon>
        <taxon>Manihot</taxon>
    </lineage>
</organism>
<dbReference type="InterPro" id="IPR006867">
    <property type="entry name" value="DUF632"/>
</dbReference>
<keyword evidence="1" id="KW-0175">Coiled coil</keyword>
<feature type="domain" description="DUF632" evidence="2">
    <location>
        <begin position="3"/>
        <end position="176"/>
    </location>
</feature>
<reference evidence="3" key="1">
    <citation type="submission" date="2016-02" db="EMBL/GenBank/DDBJ databases">
        <title>WGS assembly of Manihot esculenta.</title>
        <authorList>
            <person name="Bredeson J.V."/>
            <person name="Prochnik S.E."/>
            <person name="Lyons J.B."/>
            <person name="Schmutz J."/>
            <person name="Grimwood J."/>
            <person name="Vrebalov J."/>
            <person name="Bart R.S."/>
            <person name="Amuge T."/>
            <person name="Ferguson M.E."/>
            <person name="Green R."/>
            <person name="Putnam N."/>
            <person name="Stites J."/>
            <person name="Rounsley S."/>
            <person name="Rokhsar D.S."/>
        </authorList>
    </citation>
    <scope>NUCLEOTIDE SEQUENCE [LARGE SCALE GENOMIC DNA]</scope>
    <source>
        <tissue evidence="3">Leaf</tissue>
    </source>
</reference>
<evidence type="ECO:0000256" key="1">
    <source>
        <dbReference type="SAM" id="Coils"/>
    </source>
</evidence>
<dbReference type="AlphaFoldDB" id="A0A2C9V013"/>
<dbReference type="PANTHER" id="PTHR21450:SF17">
    <property type="entry name" value="OS09G0542500 PROTEIN"/>
    <property type="match status" value="1"/>
</dbReference>